<evidence type="ECO:0000256" key="1">
    <source>
        <dbReference type="ARBA" id="ARBA00004127"/>
    </source>
</evidence>
<dbReference type="PANTHER" id="PTHR23514">
    <property type="entry name" value="BYPASS OF STOP CODON PROTEIN 6"/>
    <property type="match status" value="1"/>
</dbReference>
<dbReference type="InterPro" id="IPR036259">
    <property type="entry name" value="MFS_trans_sf"/>
</dbReference>
<keyword evidence="3" id="KW-0813">Transport</keyword>
<dbReference type="InterPro" id="IPR020846">
    <property type="entry name" value="MFS_dom"/>
</dbReference>
<comment type="similarity">
    <text evidence="2">Belongs to the major facilitator superfamily.</text>
</comment>
<dbReference type="FunFam" id="1.20.1250.20:FF:000308">
    <property type="entry name" value="MFS efflux transporter"/>
    <property type="match status" value="1"/>
</dbReference>
<keyword evidence="10" id="KW-1185">Reference proteome</keyword>
<protein>
    <recommendedName>
        <fullName evidence="8">Major facilitator superfamily (MFS) profile domain-containing protein</fullName>
    </recommendedName>
</protein>
<feature type="transmembrane region" description="Helical" evidence="7">
    <location>
        <begin position="59"/>
        <end position="82"/>
    </location>
</feature>
<feature type="transmembrane region" description="Helical" evidence="7">
    <location>
        <begin position="146"/>
        <end position="169"/>
    </location>
</feature>
<evidence type="ECO:0000313" key="9">
    <source>
        <dbReference type="EMBL" id="CAF9929741.1"/>
    </source>
</evidence>
<feature type="transmembrane region" description="Helical" evidence="7">
    <location>
        <begin position="181"/>
        <end position="201"/>
    </location>
</feature>
<evidence type="ECO:0000259" key="8">
    <source>
        <dbReference type="PROSITE" id="PS50850"/>
    </source>
</evidence>
<feature type="transmembrane region" description="Helical" evidence="7">
    <location>
        <begin position="122"/>
        <end position="140"/>
    </location>
</feature>
<dbReference type="EMBL" id="CAJPDR010000273">
    <property type="protein sequence ID" value="CAF9929741.1"/>
    <property type="molecule type" value="Genomic_DNA"/>
</dbReference>
<evidence type="ECO:0000256" key="6">
    <source>
        <dbReference type="ARBA" id="ARBA00023136"/>
    </source>
</evidence>
<feature type="transmembrane region" description="Helical" evidence="7">
    <location>
        <begin position="352"/>
        <end position="372"/>
    </location>
</feature>
<dbReference type="GO" id="GO:0022857">
    <property type="term" value="F:transmembrane transporter activity"/>
    <property type="evidence" value="ECO:0007669"/>
    <property type="project" value="InterPro"/>
</dbReference>
<evidence type="ECO:0000313" key="10">
    <source>
        <dbReference type="Proteomes" id="UP000664203"/>
    </source>
</evidence>
<feature type="transmembrane region" description="Helical" evidence="7">
    <location>
        <begin position="213"/>
        <end position="231"/>
    </location>
</feature>
<dbReference type="FunFam" id="1.20.1250.20:FF:000286">
    <property type="entry name" value="MFS efflux transporter"/>
    <property type="match status" value="1"/>
</dbReference>
<dbReference type="PROSITE" id="PS50850">
    <property type="entry name" value="MFS"/>
    <property type="match status" value="1"/>
</dbReference>
<evidence type="ECO:0000256" key="4">
    <source>
        <dbReference type="ARBA" id="ARBA00022692"/>
    </source>
</evidence>
<evidence type="ECO:0000256" key="3">
    <source>
        <dbReference type="ARBA" id="ARBA00022448"/>
    </source>
</evidence>
<dbReference type="InterPro" id="IPR051788">
    <property type="entry name" value="MFS_Transporter"/>
</dbReference>
<name>A0A8H3FPB4_9LECA</name>
<keyword evidence="4 7" id="KW-0812">Transmembrane</keyword>
<feature type="domain" description="Major facilitator superfamily (MFS) profile" evidence="8">
    <location>
        <begin position="57"/>
        <end position="439"/>
    </location>
</feature>
<evidence type="ECO:0000256" key="5">
    <source>
        <dbReference type="ARBA" id="ARBA00022989"/>
    </source>
</evidence>
<evidence type="ECO:0000256" key="7">
    <source>
        <dbReference type="SAM" id="Phobius"/>
    </source>
</evidence>
<feature type="transmembrane region" description="Helical" evidence="7">
    <location>
        <begin position="384"/>
        <end position="405"/>
    </location>
</feature>
<sequence length="445" mass="47829">MATSTTVIEMAALPSSKDHILFLQTPIRGNSELPGPVASHIVETKQTWNSPRINTYRLAAIYFAFVNFGMNDGSYGALIPYIEADYGLSYTVTSLVFLSPFAGYTFAALFSDHLHRFGGRRGIAILAPLCKIIAYVVIATNPPYPAVVTILALAGVGNGLLDAAWNAWIGTLDHTNQLLGLLHGCYGLGATISPLIATAMVTKGHLGWWKFEYIMIGVVTLEICGGTWAFWKETGLKYRDDNSTADSDEKGKTRLALKQRVTWICATFLLAYVGTEVSLGGWIVTFMIRIRHGQPFASGMTATGFWLGITIGRVTLGFITPKIGERLAVAIYIICSLGLELLFWLVPQFIVSAVAIALVGFFIGPLFPSTVIMATKLLPQELHVAAIGFAAAVGGGGAAVLPFAVGAVANARGVQTLQPIVLALLAVLLGIWLLLPRIPKHLHES</sequence>
<keyword evidence="6 7" id="KW-0472">Membrane</keyword>
<feature type="transmembrane region" description="Helical" evidence="7">
    <location>
        <begin position="327"/>
        <end position="346"/>
    </location>
</feature>
<gene>
    <name evidence="9" type="ORF">ALECFALPRED_004440</name>
</gene>
<reference evidence="9" key="1">
    <citation type="submission" date="2021-03" db="EMBL/GenBank/DDBJ databases">
        <authorList>
            <person name="Tagirdzhanova G."/>
        </authorList>
    </citation>
    <scope>NUCLEOTIDE SEQUENCE</scope>
</reference>
<feature type="transmembrane region" description="Helical" evidence="7">
    <location>
        <begin position="417"/>
        <end position="435"/>
    </location>
</feature>
<comment type="subcellular location">
    <subcellularLocation>
        <location evidence="1">Endomembrane system</location>
        <topology evidence="1">Multi-pass membrane protein</topology>
    </subcellularLocation>
</comment>
<dbReference type="Gene3D" id="1.20.1250.20">
    <property type="entry name" value="MFS general substrate transporter like domains"/>
    <property type="match status" value="2"/>
</dbReference>
<feature type="transmembrane region" description="Helical" evidence="7">
    <location>
        <begin position="261"/>
        <end position="284"/>
    </location>
</feature>
<proteinExistence type="inferred from homology"/>
<accession>A0A8H3FPB4</accession>
<dbReference type="GO" id="GO:0012505">
    <property type="term" value="C:endomembrane system"/>
    <property type="evidence" value="ECO:0007669"/>
    <property type="project" value="UniProtKB-SubCell"/>
</dbReference>
<dbReference type="OrthoDB" id="413079at2759"/>
<evidence type="ECO:0000256" key="2">
    <source>
        <dbReference type="ARBA" id="ARBA00008335"/>
    </source>
</evidence>
<dbReference type="AlphaFoldDB" id="A0A8H3FPB4"/>
<feature type="transmembrane region" description="Helical" evidence="7">
    <location>
        <begin position="88"/>
        <end position="110"/>
    </location>
</feature>
<dbReference type="Pfam" id="PF07690">
    <property type="entry name" value="MFS_1"/>
    <property type="match status" value="1"/>
</dbReference>
<feature type="transmembrane region" description="Helical" evidence="7">
    <location>
        <begin position="296"/>
        <end position="315"/>
    </location>
</feature>
<dbReference type="InterPro" id="IPR011701">
    <property type="entry name" value="MFS"/>
</dbReference>
<keyword evidence="5 7" id="KW-1133">Transmembrane helix</keyword>
<dbReference type="PANTHER" id="PTHR23514:SF3">
    <property type="entry name" value="BYPASS OF STOP CODON PROTEIN 6"/>
    <property type="match status" value="1"/>
</dbReference>
<comment type="caution">
    <text evidence="9">The sequence shown here is derived from an EMBL/GenBank/DDBJ whole genome shotgun (WGS) entry which is preliminary data.</text>
</comment>
<organism evidence="9 10">
    <name type="scientific">Alectoria fallacina</name>
    <dbReference type="NCBI Taxonomy" id="1903189"/>
    <lineage>
        <taxon>Eukaryota</taxon>
        <taxon>Fungi</taxon>
        <taxon>Dikarya</taxon>
        <taxon>Ascomycota</taxon>
        <taxon>Pezizomycotina</taxon>
        <taxon>Lecanoromycetes</taxon>
        <taxon>OSLEUM clade</taxon>
        <taxon>Lecanoromycetidae</taxon>
        <taxon>Lecanorales</taxon>
        <taxon>Lecanorineae</taxon>
        <taxon>Parmeliaceae</taxon>
        <taxon>Alectoria</taxon>
    </lineage>
</organism>
<dbReference type="Proteomes" id="UP000664203">
    <property type="component" value="Unassembled WGS sequence"/>
</dbReference>
<dbReference type="GO" id="GO:0016020">
    <property type="term" value="C:membrane"/>
    <property type="evidence" value="ECO:0007669"/>
    <property type="project" value="TreeGrafter"/>
</dbReference>
<dbReference type="SUPFAM" id="SSF103473">
    <property type="entry name" value="MFS general substrate transporter"/>
    <property type="match status" value="1"/>
</dbReference>